<organism evidence="2 3">
    <name type="scientific">Molorchus minor</name>
    <dbReference type="NCBI Taxonomy" id="1323400"/>
    <lineage>
        <taxon>Eukaryota</taxon>
        <taxon>Metazoa</taxon>
        <taxon>Ecdysozoa</taxon>
        <taxon>Arthropoda</taxon>
        <taxon>Hexapoda</taxon>
        <taxon>Insecta</taxon>
        <taxon>Pterygota</taxon>
        <taxon>Neoptera</taxon>
        <taxon>Endopterygota</taxon>
        <taxon>Coleoptera</taxon>
        <taxon>Polyphaga</taxon>
        <taxon>Cucujiformia</taxon>
        <taxon>Chrysomeloidea</taxon>
        <taxon>Cerambycidae</taxon>
        <taxon>Lamiinae</taxon>
        <taxon>Monochamini</taxon>
        <taxon>Molorchus</taxon>
    </lineage>
</organism>
<feature type="compositionally biased region" description="Basic and acidic residues" evidence="1">
    <location>
        <begin position="64"/>
        <end position="81"/>
    </location>
</feature>
<comment type="caution">
    <text evidence="2">The sequence shown here is derived from an EMBL/GenBank/DDBJ whole genome shotgun (WGS) entry which is preliminary data.</text>
</comment>
<gene>
    <name evidence="2" type="ORF">NQ317_017896</name>
</gene>
<evidence type="ECO:0008006" key="4">
    <source>
        <dbReference type="Google" id="ProtNLM"/>
    </source>
</evidence>
<evidence type="ECO:0000313" key="3">
    <source>
        <dbReference type="Proteomes" id="UP001162164"/>
    </source>
</evidence>
<protein>
    <recommendedName>
        <fullName evidence="4">Reverse transcriptase zinc-binding domain-containing protein</fullName>
    </recommendedName>
</protein>
<feature type="compositionally biased region" description="Basic and acidic residues" evidence="1">
    <location>
        <begin position="89"/>
        <end position="101"/>
    </location>
</feature>
<feature type="region of interest" description="Disordered" evidence="1">
    <location>
        <begin position="64"/>
        <end position="107"/>
    </location>
</feature>
<proteinExistence type="predicted"/>
<sequence length="117" mass="13816">MENTYERLGKKESDECAYCVETDTPRHTVFVCDRWERERAEAIKSWKNWGVIMDTVTKIMKEKEEEMRQERKEEERTRRGLDNGCSQKSTDRVSTEKENKSLIDSGPCSPIIRKPIL</sequence>
<dbReference type="EMBL" id="JAPWTJ010001923">
    <property type="protein sequence ID" value="KAJ8968843.1"/>
    <property type="molecule type" value="Genomic_DNA"/>
</dbReference>
<evidence type="ECO:0000256" key="1">
    <source>
        <dbReference type="SAM" id="MobiDB-lite"/>
    </source>
</evidence>
<evidence type="ECO:0000313" key="2">
    <source>
        <dbReference type="EMBL" id="KAJ8968843.1"/>
    </source>
</evidence>
<name>A0ABQ9IY59_9CUCU</name>
<accession>A0ABQ9IY59</accession>
<reference evidence="2" key="1">
    <citation type="journal article" date="2023" name="Insect Mol. Biol.">
        <title>Genome sequencing provides insights into the evolution of gene families encoding plant cell wall-degrading enzymes in longhorned beetles.</title>
        <authorList>
            <person name="Shin N.R."/>
            <person name="Okamura Y."/>
            <person name="Kirsch R."/>
            <person name="Pauchet Y."/>
        </authorList>
    </citation>
    <scope>NUCLEOTIDE SEQUENCE</scope>
    <source>
        <strain evidence="2">MMC_N1</strain>
    </source>
</reference>
<keyword evidence="3" id="KW-1185">Reference proteome</keyword>
<dbReference type="Proteomes" id="UP001162164">
    <property type="component" value="Unassembled WGS sequence"/>
</dbReference>